<sequence length="171" mass="18766">MNAKVILSLLFGVALISAAQSSTEQRVFAQETSVTGTWTDPSTRLMWAGGDNGRDVSWKAAVKYCRDLRLAGYSDWRLATVAELGAIYDRNANAPGLAGSGKDSSFTYHVKGNLFLTGDQWSSERINDDRGHPSGYAWYYDFNEGRSDNEPSGFPYSSSLMRALCVRGTGR</sequence>
<feature type="chain" id="PRO_5039926192" evidence="1">
    <location>
        <begin position="20"/>
        <end position="171"/>
    </location>
</feature>
<dbReference type="EMBL" id="CP093313">
    <property type="protein sequence ID" value="UWZ83035.1"/>
    <property type="molecule type" value="Genomic_DNA"/>
</dbReference>
<protein>
    <submittedName>
        <fullName evidence="3">DUF1566 domain-containing protein</fullName>
    </submittedName>
</protein>
<gene>
    <name evidence="3" type="ORF">MOP44_20990</name>
</gene>
<reference evidence="3" key="1">
    <citation type="submission" date="2021-04" db="EMBL/GenBank/DDBJ databases">
        <title>Phylogenetic analysis of Acidobacteriaceae.</title>
        <authorList>
            <person name="Qiu L."/>
            <person name="Zhang Q."/>
        </authorList>
    </citation>
    <scope>NUCLEOTIDE SEQUENCE</scope>
    <source>
        <strain evidence="3">DSM 25168</strain>
    </source>
</reference>
<dbReference type="Proteomes" id="UP001059380">
    <property type="component" value="Chromosome"/>
</dbReference>
<accession>A0A9J7BKC6</accession>
<feature type="domain" description="Lcl C-terminal" evidence="2">
    <location>
        <begin position="36"/>
        <end position="153"/>
    </location>
</feature>
<evidence type="ECO:0000313" key="4">
    <source>
        <dbReference type="Proteomes" id="UP001059380"/>
    </source>
</evidence>
<name>A0A9J7BKC6_9BACT</name>
<dbReference type="Pfam" id="PF07603">
    <property type="entry name" value="Lcl_C"/>
    <property type="match status" value="1"/>
</dbReference>
<dbReference type="InterPro" id="IPR011460">
    <property type="entry name" value="Lcl_C"/>
</dbReference>
<feature type="signal peptide" evidence="1">
    <location>
        <begin position="1"/>
        <end position="19"/>
    </location>
</feature>
<evidence type="ECO:0000256" key="1">
    <source>
        <dbReference type="SAM" id="SignalP"/>
    </source>
</evidence>
<dbReference type="AlphaFoldDB" id="A0A9J7BKC6"/>
<dbReference type="RefSeq" id="WP_260792368.1">
    <property type="nucleotide sequence ID" value="NZ_CP093313.1"/>
</dbReference>
<keyword evidence="1" id="KW-0732">Signal</keyword>
<evidence type="ECO:0000259" key="2">
    <source>
        <dbReference type="Pfam" id="PF07603"/>
    </source>
</evidence>
<organism evidence="3 4">
    <name type="scientific">Occallatibacter riparius</name>
    <dbReference type="NCBI Taxonomy" id="1002689"/>
    <lineage>
        <taxon>Bacteria</taxon>
        <taxon>Pseudomonadati</taxon>
        <taxon>Acidobacteriota</taxon>
        <taxon>Terriglobia</taxon>
        <taxon>Terriglobales</taxon>
        <taxon>Acidobacteriaceae</taxon>
        <taxon>Occallatibacter</taxon>
    </lineage>
</organism>
<evidence type="ECO:0000313" key="3">
    <source>
        <dbReference type="EMBL" id="UWZ83035.1"/>
    </source>
</evidence>
<dbReference type="KEGG" id="orp:MOP44_20990"/>
<keyword evidence="4" id="KW-1185">Reference proteome</keyword>
<proteinExistence type="predicted"/>